<sequence>MEIKMKKPNNYEATPASGDYVPVALGGHLLIIKEVAEMQSRTGKDMIKVFFDFASGDAQPAYFSNVFRDDVRPDKKWPAAGTTYLLTEDVDGNCSRQFKTFITSVEKSNPGFRVDWGEGFTRGFQNKLTGGVFGIVEEEYNDKVHKNRKLRWFRSTEGVLEAPVPEEKLLANGSRSRLPEDKDGFISVPEGCQEELPF</sequence>
<dbReference type="Proteomes" id="UP001652442">
    <property type="component" value="Unassembled WGS sequence"/>
</dbReference>
<dbReference type="EMBL" id="JAOQJQ010000002">
    <property type="protein sequence ID" value="MCU6762273.1"/>
    <property type="molecule type" value="Genomic_DNA"/>
</dbReference>
<reference evidence="1 2" key="1">
    <citation type="journal article" date="2021" name="ISME Commun">
        <title>Automated analysis of genomic sequences facilitates high-throughput and comprehensive description of bacteria.</title>
        <authorList>
            <person name="Hitch T.C.A."/>
        </authorList>
    </citation>
    <scope>NUCLEOTIDE SEQUENCE [LARGE SCALE GENOMIC DNA]</scope>
    <source>
        <strain evidence="1 2">Sanger_109</strain>
    </source>
</reference>
<proteinExistence type="predicted"/>
<protein>
    <submittedName>
        <fullName evidence="1">Uncharacterized protein</fullName>
    </submittedName>
</protein>
<gene>
    <name evidence="1" type="ORF">OCV88_07925</name>
</gene>
<name>A0ABT2TJ83_9FIRM</name>
<dbReference type="RefSeq" id="WP_262590970.1">
    <property type="nucleotide sequence ID" value="NZ_JAOQJQ010000002.1"/>
</dbReference>
<evidence type="ECO:0000313" key="1">
    <source>
        <dbReference type="EMBL" id="MCU6762273.1"/>
    </source>
</evidence>
<organism evidence="1 2">
    <name type="scientific">Brotonthovivens ammoniilytica</name>
    <dbReference type="NCBI Taxonomy" id="2981725"/>
    <lineage>
        <taxon>Bacteria</taxon>
        <taxon>Bacillati</taxon>
        <taxon>Bacillota</taxon>
        <taxon>Clostridia</taxon>
        <taxon>Lachnospirales</taxon>
        <taxon>Lachnospiraceae</taxon>
        <taxon>Brotonthovivens</taxon>
    </lineage>
</organism>
<accession>A0ABT2TJ83</accession>
<comment type="caution">
    <text evidence="1">The sequence shown here is derived from an EMBL/GenBank/DDBJ whole genome shotgun (WGS) entry which is preliminary data.</text>
</comment>
<evidence type="ECO:0000313" key="2">
    <source>
        <dbReference type="Proteomes" id="UP001652442"/>
    </source>
</evidence>
<keyword evidence="2" id="KW-1185">Reference proteome</keyword>